<reference evidence="2" key="1">
    <citation type="submission" date="2021-01" db="EMBL/GenBank/DDBJ databases">
        <title>Adiantum capillus-veneris genome.</title>
        <authorList>
            <person name="Fang Y."/>
            <person name="Liao Q."/>
        </authorList>
    </citation>
    <scope>NUCLEOTIDE SEQUENCE</scope>
    <source>
        <strain evidence="2">H3</strain>
        <tissue evidence="2">Leaf</tissue>
    </source>
</reference>
<comment type="caution">
    <text evidence="2">The sequence shown here is derived from an EMBL/GenBank/DDBJ whole genome shotgun (WGS) entry which is preliminary data.</text>
</comment>
<dbReference type="Proteomes" id="UP000886520">
    <property type="component" value="Chromosome 19"/>
</dbReference>
<proteinExistence type="predicted"/>
<organism evidence="2 3">
    <name type="scientific">Adiantum capillus-veneris</name>
    <name type="common">Maidenhair fern</name>
    <dbReference type="NCBI Taxonomy" id="13818"/>
    <lineage>
        <taxon>Eukaryota</taxon>
        <taxon>Viridiplantae</taxon>
        <taxon>Streptophyta</taxon>
        <taxon>Embryophyta</taxon>
        <taxon>Tracheophyta</taxon>
        <taxon>Polypodiopsida</taxon>
        <taxon>Polypodiidae</taxon>
        <taxon>Polypodiales</taxon>
        <taxon>Pteridineae</taxon>
        <taxon>Pteridaceae</taxon>
        <taxon>Vittarioideae</taxon>
        <taxon>Adiantum</taxon>
    </lineage>
</organism>
<gene>
    <name evidence="2" type="ORF">GOP47_0020137</name>
</gene>
<sequence>MRIAGQQRCQTLLETPWKPDTIDRIPWNRTLPSRRGMDPTSAVELKPPSRSGSCGLAPGKVTSRSFSSTL</sequence>
<evidence type="ECO:0000256" key="1">
    <source>
        <dbReference type="SAM" id="MobiDB-lite"/>
    </source>
</evidence>
<dbReference type="EMBL" id="JABFUD020000019">
    <property type="protein sequence ID" value="KAI5065442.1"/>
    <property type="molecule type" value="Genomic_DNA"/>
</dbReference>
<protein>
    <submittedName>
        <fullName evidence="2">Uncharacterized protein</fullName>
    </submittedName>
</protein>
<dbReference type="AlphaFoldDB" id="A0A9D4UD31"/>
<evidence type="ECO:0000313" key="2">
    <source>
        <dbReference type="EMBL" id="KAI5065442.1"/>
    </source>
</evidence>
<name>A0A9D4UD31_ADICA</name>
<evidence type="ECO:0000313" key="3">
    <source>
        <dbReference type="Proteomes" id="UP000886520"/>
    </source>
</evidence>
<feature type="region of interest" description="Disordered" evidence="1">
    <location>
        <begin position="24"/>
        <end position="70"/>
    </location>
</feature>
<keyword evidence="3" id="KW-1185">Reference proteome</keyword>
<accession>A0A9D4UD31</accession>